<dbReference type="SUPFAM" id="SSF75632">
    <property type="entry name" value="Cullin homology domain"/>
    <property type="match status" value="1"/>
</dbReference>
<dbReference type="InterPro" id="IPR001373">
    <property type="entry name" value="Cullin_N"/>
</dbReference>
<keyword evidence="9" id="KW-1185">Reference proteome</keyword>
<dbReference type="InterPro" id="IPR059120">
    <property type="entry name" value="Cullin-like_AB"/>
</dbReference>
<comment type="caution">
    <text evidence="8">The sequence shown here is derived from an EMBL/GenBank/DDBJ whole genome shotgun (WGS) entry which is preliminary data.</text>
</comment>
<dbReference type="InterPro" id="IPR016159">
    <property type="entry name" value="Cullin_repeat-like_dom_sf"/>
</dbReference>
<dbReference type="InterPro" id="IPR019559">
    <property type="entry name" value="Cullin_neddylation_domain"/>
</dbReference>
<reference evidence="8" key="2">
    <citation type="submission" date="2020-11" db="EMBL/GenBank/DDBJ databases">
        <authorList>
            <consortium name="DOE Joint Genome Institute"/>
            <person name="Kuo A."/>
            <person name="Miyauchi S."/>
            <person name="Kiss E."/>
            <person name="Drula E."/>
            <person name="Kohler A."/>
            <person name="Sanchez-Garcia M."/>
            <person name="Andreopoulos B."/>
            <person name="Barry K.W."/>
            <person name="Bonito G."/>
            <person name="Buee M."/>
            <person name="Carver A."/>
            <person name="Chen C."/>
            <person name="Cichocki N."/>
            <person name="Clum A."/>
            <person name="Culley D."/>
            <person name="Crous P.W."/>
            <person name="Fauchery L."/>
            <person name="Girlanda M."/>
            <person name="Hayes R."/>
            <person name="Keri Z."/>
            <person name="Labutti K."/>
            <person name="Lipzen A."/>
            <person name="Lombard V."/>
            <person name="Magnuson J."/>
            <person name="Maillard F."/>
            <person name="Morin E."/>
            <person name="Murat C."/>
            <person name="Nolan M."/>
            <person name="Ohm R."/>
            <person name="Pangilinan J."/>
            <person name="Pereira M."/>
            <person name="Perotto S."/>
            <person name="Peter M."/>
            <person name="Riley R."/>
            <person name="Sitrit Y."/>
            <person name="Stielow B."/>
            <person name="Szollosi G."/>
            <person name="Zifcakova L."/>
            <person name="Stursova M."/>
            <person name="Spatafora J.W."/>
            <person name="Tedersoo L."/>
            <person name="Vaario L.-M."/>
            <person name="Yamada A."/>
            <person name="Yan M."/>
            <person name="Wang P."/>
            <person name="Xu J."/>
            <person name="Bruns T."/>
            <person name="Baldrian P."/>
            <person name="Vilgalys R."/>
            <person name="Henrissat B."/>
            <person name="Grigoriev I.V."/>
            <person name="Hibbett D."/>
            <person name="Nagy L.G."/>
            <person name="Martin F.M."/>
        </authorList>
    </citation>
    <scope>NUCLEOTIDE SEQUENCE</scope>
    <source>
        <strain evidence="8">UH-Tt-Lm1</strain>
    </source>
</reference>
<keyword evidence="2" id="KW-1017">Isopeptide bond</keyword>
<evidence type="ECO:0000313" key="8">
    <source>
        <dbReference type="EMBL" id="KAF9785803.1"/>
    </source>
</evidence>
<evidence type="ECO:0000259" key="7">
    <source>
        <dbReference type="PROSITE" id="PS50069"/>
    </source>
</evidence>
<proteinExistence type="inferred from homology"/>
<evidence type="ECO:0000256" key="5">
    <source>
        <dbReference type="RuleBase" id="RU003829"/>
    </source>
</evidence>
<evidence type="ECO:0000256" key="3">
    <source>
        <dbReference type="ARBA" id="ARBA00022843"/>
    </source>
</evidence>
<feature type="non-terminal residue" evidence="8">
    <location>
        <position position="842"/>
    </location>
</feature>
<dbReference type="InterPro" id="IPR036390">
    <property type="entry name" value="WH_DNA-bd_sf"/>
</dbReference>
<evidence type="ECO:0000256" key="2">
    <source>
        <dbReference type="ARBA" id="ARBA00022499"/>
    </source>
</evidence>
<evidence type="ECO:0000256" key="4">
    <source>
        <dbReference type="PROSITE-ProRule" id="PRU00330"/>
    </source>
</evidence>
<evidence type="ECO:0000313" key="9">
    <source>
        <dbReference type="Proteomes" id="UP000736335"/>
    </source>
</evidence>
<dbReference type="Proteomes" id="UP000736335">
    <property type="component" value="Unassembled WGS sequence"/>
</dbReference>
<feature type="region of interest" description="Disordered" evidence="6">
    <location>
        <begin position="26"/>
        <end position="68"/>
    </location>
</feature>
<keyword evidence="3" id="KW-0832">Ubl conjugation</keyword>
<dbReference type="InterPro" id="IPR016158">
    <property type="entry name" value="Cullin_homology"/>
</dbReference>
<dbReference type="SUPFAM" id="SSF74788">
    <property type="entry name" value="Cullin repeat-like"/>
    <property type="match status" value="1"/>
</dbReference>
<dbReference type="EMBL" id="WIUZ02000006">
    <property type="protein sequence ID" value="KAF9785803.1"/>
    <property type="molecule type" value="Genomic_DNA"/>
</dbReference>
<accession>A0A9P6HFC2</accession>
<dbReference type="GO" id="GO:0031625">
    <property type="term" value="F:ubiquitin protein ligase binding"/>
    <property type="evidence" value="ECO:0007669"/>
    <property type="project" value="InterPro"/>
</dbReference>
<dbReference type="InterPro" id="IPR036388">
    <property type="entry name" value="WH-like_DNA-bd_sf"/>
</dbReference>
<dbReference type="Gene3D" id="1.10.10.10">
    <property type="entry name" value="Winged helix-like DNA-binding domain superfamily/Winged helix DNA-binding domain"/>
    <property type="match status" value="1"/>
</dbReference>
<dbReference type="GO" id="GO:0006511">
    <property type="term" value="P:ubiquitin-dependent protein catabolic process"/>
    <property type="evidence" value="ECO:0007669"/>
    <property type="project" value="InterPro"/>
</dbReference>
<evidence type="ECO:0000256" key="6">
    <source>
        <dbReference type="SAM" id="MobiDB-lite"/>
    </source>
</evidence>
<dbReference type="OrthoDB" id="27073at2759"/>
<dbReference type="SMART" id="SM00182">
    <property type="entry name" value="CULLIN"/>
    <property type="match status" value="1"/>
</dbReference>
<name>A0A9P6HFC2_9AGAM</name>
<feature type="compositionally biased region" description="Low complexity" evidence="6">
    <location>
        <begin position="49"/>
        <end position="62"/>
    </location>
</feature>
<protein>
    <submittedName>
        <fullName evidence="8">Cullin-4B</fullName>
    </submittedName>
</protein>
<dbReference type="SUPFAM" id="SSF46785">
    <property type="entry name" value="Winged helix' DNA-binding domain"/>
    <property type="match status" value="1"/>
</dbReference>
<dbReference type="Pfam" id="PF10557">
    <property type="entry name" value="Cullin_Nedd8"/>
    <property type="match status" value="1"/>
</dbReference>
<evidence type="ECO:0000256" key="1">
    <source>
        <dbReference type="ARBA" id="ARBA00006019"/>
    </source>
</evidence>
<organism evidence="8 9">
    <name type="scientific">Thelephora terrestris</name>
    <dbReference type="NCBI Taxonomy" id="56493"/>
    <lineage>
        <taxon>Eukaryota</taxon>
        <taxon>Fungi</taxon>
        <taxon>Dikarya</taxon>
        <taxon>Basidiomycota</taxon>
        <taxon>Agaricomycotina</taxon>
        <taxon>Agaricomycetes</taxon>
        <taxon>Thelephorales</taxon>
        <taxon>Thelephoraceae</taxon>
        <taxon>Thelephora</taxon>
    </lineage>
</organism>
<dbReference type="InterPro" id="IPR045093">
    <property type="entry name" value="Cullin"/>
</dbReference>
<dbReference type="Pfam" id="PF00888">
    <property type="entry name" value="Cullin"/>
    <property type="match status" value="1"/>
</dbReference>
<reference evidence="8" key="1">
    <citation type="journal article" date="2020" name="Nat. Commun.">
        <title>Large-scale genome sequencing of mycorrhizal fungi provides insights into the early evolution of symbiotic traits.</title>
        <authorList>
            <person name="Miyauchi S."/>
            <person name="Kiss E."/>
            <person name="Kuo A."/>
            <person name="Drula E."/>
            <person name="Kohler A."/>
            <person name="Sanchez-Garcia M."/>
            <person name="Morin E."/>
            <person name="Andreopoulos B."/>
            <person name="Barry K.W."/>
            <person name="Bonito G."/>
            <person name="Buee M."/>
            <person name="Carver A."/>
            <person name="Chen C."/>
            <person name="Cichocki N."/>
            <person name="Clum A."/>
            <person name="Culley D."/>
            <person name="Crous P.W."/>
            <person name="Fauchery L."/>
            <person name="Girlanda M."/>
            <person name="Hayes R.D."/>
            <person name="Keri Z."/>
            <person name="LaButti K."/>
            <person name="Lipzen A."/>
            <person name="Lombard V."/>
            <person name="Magnuson J."/>
            <person name="Maillard F."/>
            <person name="Murat C."/>
            <person name="Nolan M."/>
            <person name="Ohm R.A."/>
            <person name="Pangilinan J."/>
            <person name="Pereira M.F."/>
            <person name="Perotto S."/>
            <person name="Peter M."/>
            <person name="Pfister S."/>
            <person name="Riley R."/>
            <person name="Sitrit Y."/>
            <person name="Stielow J.B."/>
            <person name="Szollosi G."/>
            <person name="Zifcakova L."/>
            <person name="Stursova M."/>
            <person name="Spatafora J.W."/>
            <person name="Tedersoo L."/>
            <person name="Vaario L.M."/>
            <person name="Yamada A."/>
            <person name="Yan M."/>
            <person name="Wang P."/>
            <person name="Xu J."/>
            <person name="Bruns T."/>
            <person name="Baldrian P."/>
            <person name="Vilgalys R."/>
            <person name="Dunand C."/>
            <person name="Henrissat B."/>
            <person name="Grigoriev I.V."/>
            <person name="Hibbett D."/>
            <person name="Nagy L.G."/>
            <person name="Martin F.M."/>
        </authorList>
    </citation>
    <scope>NUCLEOTIDE SEQUENCE</scope>
    <source>
        <strain evidence="8">UH-Tt-Lm1</strain>
    </source>
</reference>
<dbReference type="AlphaFoldDB" id="A0A9P6HFC2"/>
<dbReference type="PANTHER" id="PTHR11932">
    <property type="entry name" value="CULLIN"/>
    <property type="match status" value="1"/>
</dbReference>
<comment type="similarity">
    <text evidence="1 4 5">Belongs to the cullin family.</text>
</comment>
<dbReference type="Pfam" id="PF26557">
    <property type="entry name" value="Cullin_AB"/>
    <property type="match status" value="1"/>
</dbReference>
<sequence length="842" mass="96490">DCLLGLPETSDAFSTHPKILTAFKNKGVEKFSPQTHPRKAPRLTRDADSASASRSRVAASSAGRNVDDDIREGDDVIMAEATDEDAIVSVYSSECISLVTRFLRYYLTKPRSAAAALPPPPNLSFENIFTACRTIVSTMKDPIDLYDQVRMQFERCIGELAQDLDDRKEKGVQWIRPFNETCDWFEGRVEMVQKLFAYLDHTSRGKDQKDLKALAYELFADRIFRTPRMFSRLSAGIEEWSQWERENGGLAHDLRPEIKSLIAHLRTHSMYFPAFESPFLKMTASYYADESARLMKALKSDPVGFMKLCLERVKQEVDRAKVMFVEDSWEKVKAACEIALFESSHSWVAIDALPKLMDDEDLEKLGEIYTAFTRVKCADEILRSFKHYVHSTVVLIVTDLPRDGEMVERLLKFKAFAEKAATTAFVDYIPLSTTGASTSNNAIQQYKGTPNVQYNHAIRDAFQSGFSKRRNKPAEVIAKYLDRAMRKGQQNATDTEFMSLLERVLQLYRFTDDKDVFRTYFMRALAKRLLLSRSANDAFEIAILKKLTDEYDPDFAKGEAMFKDMALSRDLVTAYRESMEKRSLAPRDKGKQKARSDDGPKATFMVLQASSWPFAPKGEDADLPPYMLEQLSSFTEFYKKKHANRVLSWDHSLGNASVIGNFKGGKKELLVSLYQAIILLQFNENFGTMGYNEIKTATRMPDMDLRRTLQSLACGKQKVLKKKPTGPDINESDIFYFNEDYTNPRYQVRIDSIQVKETPEENKRTEAYIEADRKQELDAAIVRIMKAKKKLAFEQIKSEVIVAVKKRFVPEIKHIKQRVDCLVESEYLRRDEDVKDLFVYLA</sequence>
<dbReference type="FunFam" id="1.10.10.10:FF:000014">
    <property type="entry name" value="Cullin 1"/>
    <property type="match status" value="1"/>
</dbReference>
<gene>
    <name evidence="8" type="ORF">BJ322DRAFT_1188665</name>
</gene>
<dbReference type="SMART" id="SM00884">
    <property type="entry name" value="Cullin_Nedd8"/>
    <property type="match status" value="1"/>
</dbReference>
<dbReference type="Gene3D" id="3.30.230.130">
    <property type="entry name" value="Cullin, Chain C, Domain 2"/>
    <property type="match status" value="1"/>
</dbReference>
<feature type="domain" description="Cullin family profile" evidence="7">
    <location>
        <begin position="472"/>
        <end position="713"/>
    </location>
</feature>
<dbReference type="PROSITE" id="PS50069">
    <property type="entry name" value="CULLIN_2"/>
    <property type="match status" value="1"/>
</dbReference>
<dbReference type="InterPro" id="IPR036317">
    <property type="entry name" value="Cullin_homology_sf"/>
</dbReference>
<dbReference type="Gene3D" id="1.20.1310.10">
    <property type="entry name" value="Cullin Repeats"/>
    <property type="match status" value="4"/>
</dbReference>